<organism evidence="2 3">
    <name type="scientific">Blattamonas nauphoetae</name>
    <dbReference type="NCBI Taxonomy" id="2049346"/>
    <lineage>
        <taxon>Eukaryota</taxon>
        <taxon>Metamonada</taxon>
        <taxon>Preaxostyla</taxon>
        <taxon>Oxymonadida</taxon>
        <taxon>Blattamonas</taxon>
    </lineage>
</organism>
<keyword evidence="3" id="KW-1185">Reference proteome</keyword>
<reference evidence="2 3" key="1">
    <citation type="journal article" date="2022" name="bioRxiv">
        <title>Genomics of Preaxostyla Flagellates Illuminates Evolutionary Transitions and the Path Towards Mitochondrial Loss.</title>
        <authorList>
            <person name="Novak L.V.F."/>
            <person name="Treitli S.C."/>
            <person name="Pyrih J."/>
            <person name="Halakuc P."/>
            <person name="Pipaliya S.V."/>
            <person name="Vacek V."/>
            <person name="Brzon O."/>
            <person name="Soukal P."/>
            <person name="Eme L."/>
            <person name="Dacks J.B."/>
            <person name="Karnkowska A."/>
            <person name="Elias M."/>
            <person name="Hampl V."/>
        </authorList>
    </citation>
    <scope>NUCLEOTIDE SEQUENCE [LARGE SCALE GENOMIC DNA]</scope>
    <source>
        <strain evidence="2">NAU3</strain>
        <tissue evidence="2">Gut</tissue>
    </source>
</reference>
<proteinExistence type="predicted"/>
<feature type="region of interest" description="Disordered" evidence="1">
    <location>
        <begin position="147"/>
        <end position="167"/>
    </location>
</feature>
<gene>
    <name evidence="2" type="ORF">BLNAU_2786</name>
</gene>
<comment type="caution">
    <text evidence="2">The sequence shown here is derived from an EMBL/GenBank/DDBJ whole genome shotgun (WGS) entry which is preliminary data.</text>
</comment>
<accession>A0ABQ9YEC7</accession>
<evidence type="ECO:0000256" key="1">
    <source>
        <dbReference type="SAM" id="MobiDB-lite"/>
    </source>
</evidence>
<dbReference type="Proteomes" id="UP001281761">
    <property type="component" value="Unassembled WGS sequence"/>
</dbReference>
<name>A0ABQ9YEC7_9EUKA</name>
<evidence type="ECO:0000313" key="3">
    <source>
        <dbReference type="Proteomes" id="UP001281761"/>
    </source>
</evidence>
<protein>
    <submittedName>
        <fullName evidence="2">Uncharacterized protein</fullName>
    </submittedName>
</protein>
<dbReference type="EMBL" id="JARBJD010000012">
    <property type="protein sequence ID" value="KAK2962126.1"/>
    <property type="molecule type" value="Genomic_DNA"/>
</dbReference>
<evidence type="ECO:0000313" key="2">
    <source>
        <dbReference type="EMBL" id="KAK2962126.1"/>
    </source>
</evidence>
<sequence>MDSHFWMTSKKQTHIDSWIEANQERVRKIGPRETREYKVSITTIIIKPTRNDGNDPPSSSDHTEGGDTMNIVADNDMDDRTNPLLPQQHLLPHSLLLHLLRNMSLRHIQTRRKKYNWIEANREQKRRRVPRERHEYSVTNATIIIDPTCNDGNPPSSSDHTEEDDSMDNVTDDIMDIVSDVDTELSGDAVSGFPESGKVFVRQRSLRSNVVIKFFICIVVNHPFSTK</sequence>
<feature type="region of interest" description="Disordered" evidence="1">
    <location>
        <begin position="46"/>
        <end position="69"/>
    </location>
</feature>